<feature type="region of interest" description="Disordered" evidence="1">
    <location>
        <begin position="67"/>
        <end position="109"/>
    </location>
</feature>
<comment type="caution">
    <text evidence="2">The sequence shown here is derived from an EMBL/GenBank/DDBJ whole genome shotgun (WGS) entry which is preliminary data.</text>
</comment>
<evidence type="ECO:0008006" key="4">
    <source>
        <dbReference type="Google" id="ProtNLM"/>
    </source>
</evidence>
<dbReference type="InterPro" id="IPR018392">
    <property type="entry name" value="LysM"/>
</dbReference>
<feature type="compositionally biased region" description="Basic and acidic residues" evidence="1">
    <location>
        <begin position="91"/>
        <end position="109"/>
    </location>
</feature>
<dbReference type="RefSeq" id="WP_051889816.1">
    <property type="nucleotide sequence ID" value="NZ_JPRI01000001.1"/>
</dbReference>
<proteinExistence type="predicted"/>
<organism evidence="2 3">
    <name type="scientific">Chryseobacterium vrystaatense</name>
    <dbReference type="NCBI Taxonomy" id="307480"/>
    <lineage>
        <taxon>Bacteria</taxon>
        <taxon>Pseudomonadati</taxon>
        <taxon>Bacteroidota</taxon>
        <taxon>Flavobacteriia</taxon>
        <taxon>Flavobacteriales</taxon>
        <taxon>Weeksellaceae</taxon>
        <taxon>Chryseobacterium group</taxon>
        <taxon>Chryseobacterium</taxon>
    </lineage>
</organism>
<keyword evidence="3" id="KW-1185">Reference proteome</keyword>
<protein>
    <recommendedName>
        <fullName evidence="4">LysM domain-containing protein</fullName>
    </recommendedName>
</protein>
<evidence type="ECO:0000313" key="3">
    <source>
        <dbReference type="Proteomes" id="UP000028719"/>
    </source>
</evidence>
<evidence type="ECO:0000256" key="1">
    <source>
        <dbReference type="SAM" id="MobiDB-lite"/>
    </source>
</evidence>
<gene>
    <name evidence="2" type="ORF">IW16_01080</name>
</gene>
<dbReference type="InterPro" id="IPR025460">
    <property type="entry name" value="DUF4280"/>
</dbReference>
<reference evidence="2 3" key="1">
    <citation type="submission" date="2014-07" db="EMBL/GenBank/DDBJ databases">
        <title>Genome of Chryseobacterium vrystaatense LMG 22846.</title>
        <authorList>
            <person name="Pipes S.E."/>
            <person name="Stropko S.J."/>
            <person name="Newman J.D."/>
        </authorList>
    </citation>
    <scope>NUCLEOTIDE SEQUENCE [LARGE SCALE GENOMIC DNA]</scope>
    <source>
        <strain evidence="2 3">LMG 22846</strain>
    </source>
</reference>
<accession>A0ABR4URE3</accession>
<dbReference type="Pfam" id="PF14107">
    <property type="entry name" value="DUF4280"/>
    <property type="match status" value="1"/>
</dbReference>
<name>A0ABR4URE3_9FLAO</name>
<dbReference type="CDD" id="cd00118">
    <property type="entry name" value="LysM"/>
    <property type="match status" value="1"/>
</dbReference>
<dbReference type="EMBL" id="JPRI01000001">
    <property type="protein sequence ID" value="KFF27847.1"/>
    <property type="molecule type" value="Genomic_DNA"/>
</dbReference>
<feature type="compositionally biased region" description="Basic and acidic residues" evidence="1">
    <location>
        <begin position="69"/>
        <end position="83"/>
    </location>
</feature>
<evidence type="ECO:0000313" key="2">
    <source>
        <dbReference type="EMBL" id="KFF27847.1"/>
    </source>
</evidence>
<dbReference type="Proteomes" id="UP000028719">
    <property type="component" value="Unassembled WGS sequence"/>
</dbReference>
<sequence>MKKYTIQQGDTYSSLAQKFGLIDNGILKTYHNLHCPEEDVMHDEPVPGKTMIIIEDSRFLADTGFSETPIKESDQELTDHNSYSEENSEQASEKEKQTEKDEDSNPHDGKYFIIQKGTVQCNQGSEFPQFKVTSHQKHYWNDQEEKADYLAVTEDDLQFDPSVRSFGQCRLKPSSGGYLPCSYAPVGKWQKAYEKVKVMGKSCLTEISELMCSTGGKISILKHGQQSEISKSQVMNARTKKQQVYNPIVNYDEFKEYMNDQQYYM</sequence>